<dbReference type="InterPro" id="IPR019887">
    <property type="entry name" value="Tscrpt_reg_AsnC/Lrp_C"/>
</dbReference>
<keyword evidence="1" id="KW-0805">Transcription regulation</keyword>
<dbReference type="PANTHER" id="PTHR30154">
    <property type="entry name" value="LEUCINE-RESPONSIVE REGULATORY PROTEIN"/>
    <property type="match status" value="1"/>
</dbReference>
<protein>
    <submittedName>
        <fullName evidence="5">Lrp/AsnC family transcriptional regulator</fullName>
    </submittedName>
</protein>
<sequence>MPKSDTPKLDDIDKKILRVLSDDGKISNKDLAEKVGLSPSPCWQRVQRLEKEGVITGYRTLLNQEMLGAPDVVFVVLTLERHSGTSPEEMIDKLALLPEILEIYLTSGSSDYLLKVAVDGTQGFEEFIRRKLHEVEGVSQSRSSFSLQCFKQIENFLPE</sequence>
<evidence type="ECO:0000313" key="5">
    <source>
        <dbReference type="EMBL" id="MBT3139494.1"/>
    </source>
</evidence>
<evidence type="ECO:0000259" key="4">
    <source>
        <dbReference type="PROSITE" id="PS50956"/>
    </source>
</evidence>
<accession>A0ABS5WK45</accession>
<dbReference type="CDD" id="cd00090">
    <property type="entry name" value="HTH_ARSR"/>
    <property type="match status" value="1"/>
</dbReference>
<dbReference type="InterPro" id="IPR036388">
    <property type="entry name" value="WH-like_DNA-bd_sf"/>
</dbReference>
<proteinExistence type="predicted"/>
<dbReference type="EMBL" id="JAHHDY010000001">
    <property type="protein sequence ID" value="MBT3139494.1"/>
    <property type="molecule type" value="Genomic_DNA"/>
</dbReference>
<evidence type="ECO:0000256" key="3">
    <source>
        <dbReference type="ARBA" id="ARBA00023163"/>
    </source>
</evidence>
<keyword evidence="6" id="KW-1185">Reference proteome</keyword>
<reference evidence="5 6" key="1">
    <citation type="submission" date="2021-05" db="EMBL/GenBank/DDBJ databases">
        <title>Draft genomes of marine bacteria isolated from model chitin particles.</title>
        <authorList>
            <person name="Datta M.S."/>
            <person name="Schwartzman J.A."/>
            <person name="Cordero O."/>
        </authorList>
    </citation>
    <scope>NUCLEOTIDE SEQUENCE [LARGE SCALE GENOMIC DNA]</scope>
    <source>
        <strain evidence="5 6">4E07</strain>
    </source>
</reference>
<dbReference type="PROSITE" id="PS00519">
    <property type="entry name" value="HTH_ASNC_1"/>
    <property type="match status" value="1"/>
</dbReference>
<dbReference type="Pfam" id="PF13412">
    <property type="entry name" value="HTH_24"/>
    <property type="match status" value="1"/>
</dbReference>
<name>A0ABS5WK45_9RHOB</name>
<dbReference type="InterPro" id="IPR011991">
    <property type="entry name" value="ArsR-like_HTH"/>
</dbReference>
<dbReference type="RefSeq" id="WP_215193476.1">
    <property type="nucleotide sequence ID" value="NZ_JAHHDY010000001.1"/>
</dbReference>
<dbReference type="SUPFAM" id="SSF54909">
    <property type="entry name" value="Dimeric alpha+beta barrel"/>
    <property type="match status" value="1"/>
</dbReference>
<dbReference type="PRINTS" id="PR00033">
    <property type="entry name" value="HTHASNC"/>
</dbReference>
<dbReference type="PROSITE" id="PS50956">
    <property type="entry name" value="HTH_ASNC_2"/>
    <property type="match status" value="1"/>
</dbReference>
<dbReference type="InterPro" id="IPR019888">
    <property type="entry name" value="Tscrpt_reg_AsnC-like"/>
</dbReference>
<dbReference type="InterPro" id="IPR011008">
    <property type="entry name" value="Dimeric_a/b-barrel"/>
</dbReference>
<keyword evidence="3" id="KW-0804">Transcription</keyword>
<dbReference type="Gene3D" id="1.10.10.10">
    <property type="entry name" value="Winged helix-like DNA-binding domain superfamily/Winged helix DNA-binding domain"/>
    <property type="match status" value="1"/>
</dbReference>
<evidence type="ECO:0000256" key="2">
    <source>
        <dbReference type="ARBA" id="ARBA00023125"/>
    </source>
</evidence>
<organism evidence="5 6">
    <name type="scientific">Falsiruegeria litorea</name>
    <dbReference type="NCBI Taxonomy" id="1280831"/>
    <lineage>
        <taxon>Bacteria</taxon>
        <taxon>Pseudomonadati</taxon>
        <taxon>Pseudomonadota</taxon>
        <taxon>Alphaproteobacteria</taxon>
        <taxon>Rhodobacterales</taxon>
        <taxon>Roseobacteraceae</taxon>
        <taxon>Falsiruegeria</taxon>
    </lineage>
</organism>
<evidence type="ECO:0000313" key="6">
    <source>
        <dbReference type="Proteomes" id="UP000763802"/>
    </source>
</evidence>
<dbReference type="SUPFAM" id="SSF46785">
    <property type="entry name" value="Winged helix' DNA-binding domain"/>
    <property type="match status" value="1"/>
</dbReference>
<dbReference type="PANTHER" id="PTHR30154:SF34">
    <property type="entry name" value="TRANSCRIPTIONAL REGULATOR AZLB"/>
    <property type="match status" value="1"/>
</dbReference>
<dbReference type="Gene3D" id="3.30.70.920">
    <property type="match status" value="1"/>
</dbReference>
<dbReference type="Proteomes" id="UP000763802">
    <property type="component" value="Unassembled WGS sequence"/>
</dbReference>
<gene>
    <name evidence="5" type="ORF">KL867_00365</name>
</gene>
<dbReference type="Pfam" id="PF01037">
    <property type="entry name" value="AsnC_trans_reg"/>
    <property type="match status" value="1"/>
</dbReference>
<evidence type="ECO:0000256" key="1">
    <source>
        <dbReference type="ARBA" id="ARBA00023015"/>
    </source>
</evidence>
<dbReference type="SMART" id="SM00344">
    <property type="entry name" value="HTH_ASNC"/>
    <property type="match status" value="1"/>
</dbReference>
<dbReference type="InterPro" id="IPR019885">
    <property type="entry name" value="Tscrpt_reg_HTH_AsnC-type_CS"/>
</dbReference>
<comment type="caution">
    <text evidence="5">The sequence shown here is derived from an EMBL/GenBank/DDBJ whole genome shotgun (WGS) entry which is preliminary data.</text>
</comment>
<keyword evidence="2" id="KW-0238">DNA-binding</keyword>
<dbReference type="InterPro" id="IPR036390">
    <property type="entry name" value="WH_DNA-bd_sf"/>
</dbReference>
<dbReference type="InterPro" id="IPR000485">
    <property type="entry name" value="AsnC-type_HTH_dom"/>
</dbReference>
<feature type="domain" description="HTH asnC-type" evidence="4">
    <location>
        <begin position="9"/>
        <end position="70"/>
    </location>
</feature>